<dbReference type="Proteomes" id="UP000823775">
    <property type="component" value="Unassembled WGS sequence"/>
</dbReference>
<evidence type="ECO:0000313" key="2">
    <source>
        <dbReference type="Proteomes" id="UP000823775"/>
    </source>
</evidence>
<proteinExistence type="predicted"/>
<sequence>MESTMAQTEKVAEEEEDWGNCLVAETRAVNVMTSINYERDWIMNSRSDNTVHHVKKEVNLVINKKQEHYDNVQTDDVVPAVKEIKETNFETDNISLDMDDVELELEETMSETIYANGDHFEGNIKGDVEEVEVSGQSSSILKIIIGLEKILKADEEAKYQIDVEVDHEDLISDGETDSMIFEIFEAAKQSIEQLKKDSSSGSKASQEFGGQIITNIDEKADTCVSPDSIIWELREGGV</sequence>
<dbReference type="EMBL" id="JACEIK010007977">
    <property type="protein sequence ID" value="MCE3050890.1"/>
    <property type="molecule type" value="Genomic_DNA"/>
</dbReference>
<keyword evidence="2" id="KW-1185">Reference proteome</keyword>
<accession>A0ABS8WN19</accession>
<evidence type="ECO:0000313" key="1">
    <source>
        <dbReference type="EMBL" id="MCE3050890.1"/>
    </source>
</evidence>
<protein>
    <submittedName>
        <fullName evidence="1">Uncharacterized protein</fullName>
    </submittedName>
</protein>
<name>A0ABS8WN19_DATST</name>
<organism evidence="1 2">
    <name type="scientific">Datura stramonium</name>
    <name type="common">Jimsonweed</name>
    <name type="synonym">Common thornapple</name>
    <dbReference type="NCBI Taxonomy" id="4076"/>
    <lineage>
        <taxon>Eukaryota</taxon>
        <taxon>Viridiplantae</taxon>
        <taxon>Streptophyta</taxon>
        <taxon>Embryophyta</taxon>
        <taxon>Tracheophyta</taxon>
        <taxon>Spermatophyta</taxon>
        <taxon>Magnoliopsida</taxon>
        <taxon>eudicotyledons</taxon>
        <taxon>Gunneridae</taxon>
        <taxon>Pentapetalae</taxon>
        <taxon>asterids</taxon>
        <taxon>lamiids</taxon>
        <taxon>Solanales</taxon>
        <taxon>Solanaceae</taxon>
        <taxon>Solanoideae</taxon>
        <taxon>Datureae</taxon>
        <taxon>Datura</taxon>
    </lineage>
</organism>
<reference evidence="1 2" key="1">
    <citation type="journal article" date="2021" name="BMC Genomics">
        <title>Datura genome reveals duplications of psychoactive alkaloid biosynthetic genes and high mutation rate following tissue culture.</title>
        <authorList>
            <person name="Rajewski A."/>
            <person name="Carter-House D."/>
            <person name="Stajich J."/>
            <person name="Litt A."/>
        </authorList>
    </citation>
    <scope>NUCLEOTIDE SEQUENCE [LARGE SCALE GENOMIC DNA]</scope>
    <source>
        <strain evidence="1">AR-01</strain>
    </source>
</reference>
<comment type="caution">
    <text evidence="1">The sequence shown here is derived from an EMBL/GenBank/DDBJ whole genome shotgun (WGS) entry which is preliminary data.</text>
</comment>
<gene>
    <name evidence="1" type="ORF">HAX54_048357</name>
</gene>